<reference evidence="2" key="1">
    <citation type="submission" date="2022-08" db="EMBL/GenBank/DDBJ databases">
        <title>Genome sequencing of Nocardioides sp. STR2.</title>
        <authorList>
            <person name="So Y."/>
        </authorList>
    </citation>
    <scope>NUCLEOTIDE SEQUENCE</scope>
    <source>
        <strain evidence="2">STR2</strain>
    </source>
</reference>
<feature type="transmembrane region" description="Helical" evidence="1">
    <location>
        <begin position="47"/>
        <end position="66"/>
    </location>
</feature>
<proteinExistence type="predicted"/>
<organism evidence="2 3">
    <name type="scientific">Nocardioides pini</name>
    <dbReference type="NCBI Taxonomy" id="2975053"/>
    <lineage>
        <taxon>Bacteria</taxon>
        <taxon>Bacillati</taxon>
        <taxon>Actinomycetota</taxon>
        <taxon>Actinomycetes</taxon>
        <taxon>Propionibacteriales</taxon>
        <taxon>Nocardioidaceae</taxon>
        <taxon>Nocardioides</taxon>
    </lineage>
</organism>
<dbReference type="RefSeq" id="WP_268110509.1">
    <property type="nucleotide sequence ID" value="NZ_JAPPUX010000001.1"/>
</dbReference>
<dbReference type="Proteomes" id="UP001074726">
    <property type="component" value="Unassembled WGS sequence"/>
</dbReference>
<accession>A0ABT4C9S8</accession>
<keyword evidence="1" id="KW-0472">Membrane</keyword>
<gene>
    <name evidence="2" type="ORF">NYO98_05480</name>
</gene>
<sequence>MAQQQPPPAGPDDSPKGDPWHAFGYIVAGVVLYGLVGWLLDRWLGTEFLVAIGILAGAGLGIYMTYARFNKQA</sequence>
<keyword evidence="3" id="KW-1185">Reference proteome</keyword>
<name>A0ABT4C9S8_9ACTN</name>
<evidence type="ECO:0000313" key="2">
    <source>
        <dbReference type="EMBL" id="MCY4725723.1"/>
    </source>
</evidence>
<keyword evidence="1" id="KW-0812">Transmembrane</keyword>
<evidence type="ECO:0000256" key="1">
    <source>
        <dbReference type="SAM" id="Phobius"/>
    </source>
</evidence>
<dbReference type="EMBL" id="JAPPUX010000001">
    <property type="protein sequence ID" value="MCY4725723.1"/>
    <property type="molecule type" value="Genomic_DNA"/>
</dbReference>
<feature type="transmembrane region" description="Helical" evidence="1">
    <location>
        <begin position="20"/>
        <end position="40"/>
    </location>
</feature>
<protein>
    <submittedName>
        <fullName evidence="2">AtpZ/AtpI family protein</fullName>
    </submittedName>
</protein>
<evidence type="ECO:0000313" key="3">
    <source>
        <dbReference type="Proteomes" id="UP001074726"/>
    </source>
</evidence>
<comment type="caution">
    <text evidence="2">The sequence shown here is derived from an EMBL/GenBank/DDBJ whole genome shotgun (WGS) entry which is preliminary data.</text>
</comment>
<keyword evidence="1" id="KW-1133">Transmembrane helix</keyword>